<dbReference type="AlphaFoldDB" id="A0AB34FW65"/>
<keyword evidence="1" id="KW-0732">Signal</keyword>
<feature type="signal peptide" evidence="1">
    <location>
        <begin position="1"/>
        <end position="20"/>
    </location>
</feature>
<dbReference type="EMBL" id="JAQHRD010000003">
    <property type="protein sequence ID" value="KAJ6443637.1"/>
    <property type="molecule type" value="Genomic_DNA"/>
</dbReference>
<reference evidence="2" key="1">
    <citation type="submission" date="2023-01" db="EMBL/GenBank/DDBJ databases">
        <title>The growth and conidiation of Purpureocillium lavendulum are regulated by nitrogen source and histone H3K14 acetylation.</title>
        <authorList>
            <person name="Tang P."/>
            <person name="Han J."/>
            <person name="Zhang C."/>
            <person name="Tang P."/>
            <person name="Qi F."/>
            <person name="Zhang K."/>
            <person name="Liang L."/>
        </authorList>
    </citation>
    <scope>NUCLEOTIDE SEQUENCE</scope>
    <source>
        <strain evidence="2">YMF1.00683</strain>
    </source>
</reference>
<feature type="chain" id="PRO_5044298708" evidence="1">
    <location>
        <begin position="21"/>
        <end position="111"/>
    </location>
</feature>
<dbReference type="Proteomes" id="UP001163105">
    <property type="component" value="Unassembled WGS sequence"/>
</dbReference>
<protein>
    <submittedName>
        <fullName evidence="2">Uncharacterized protein</fullName>
    </submittedName>
</protein>
<evidence type="ECO:0000256" key="1">
    <source>
        <dbReference type="SAM" id="SignalP"/>
    </source>
</evidence>
<evidence type="ECO:0000313" key="3">
    <source>
        <dbReference type="Proteomes" id="UP001163105"/>
    </source>
</evidence>
<gene>
    <name evidence="2" type="ORF">O9K51_04816</name>
</gene>
<keyword evidence="3" id="KW-1185">Reference proteome</keyword>
<evidence type="ECO:0000313" key="2">
    <source>
        <dbReference type="EMBL" id="KAJ6443637.1"/>
    </source>
</evidence>
<name>A0AB34FW65_9HYPO</name>
<comment type="caution">
    <text evidence="2">The sequence shown here is derived from an EMBL/GenBank/DDBJ whole genome shotgun (WGS) entry which is preliminary data.</text>
</comment>
<sequence>MNTRALFALLLTTSHNFVAGKNYSLNEETARGIAKELNEDPAMDPMCHARSGSEDTFCSFQRWEPYQLNNGKWNLKKATRYLKCFESECTAETGGCTVELGPRGKRQAKCW</sequence>
<accession>A0AB34FW65</accession>
<organism evidence="2 3">
    <name type="scientific">Purpureocillium lavendulum</name>
    <dbReference type="NCBI Taxonomy" id="1247861"/>
    <lineage>
        <taxon>Eukaryota</taxon>
        <taxon>Fungi</taxon>
        <taxon>Dikarya</taxon>
        <taxon>Ascomycota</taxon>
        <taxon>Pezizomycotina</taxon>
        <taxon>Sordariomycetes</taxon>
        <taxon>Hypocreomycetidae</taxon>
        <taxon>Hypocreales</taxon>
        <taxon>Ophiocordycipitaceae</taxon>
        <taxon>Purpureocillium</taxon>
    </lineage>
</organism>
<proteinExistence type="predicted"/>